<sequence>VLKPMWPFLAASSITFFLVSKAQDMGVRSEQYKNDPRNPYREQIAKEEAAKAHH</sequence>
<dbReference type="AlphaFoldDB" id="K5WR02"/>
<dbReference type="EMBL" id="JH930468">
    <property type="protein sequence ID" value="EKM61890.1"/>
    <property type="molecule type" value="Genomic_DNA"/>
</dbReference>
<dbReference type="InterPro" id="IPR006995">
    <property type="entry name" value="ATP_synth_F0_jsu"/>
</dbReference>
<organism evidence="2 3">
    <name type="scientific">Phanerochaete carnosa (strain HHB-10118-sp)</name>
    <name type="common">White-rot fungus</name>
    <name type="synonym">Peniophora carnosa</name>
    <dbReference type="NCBI Taxonomy" id="650164"/>
    <lineage>
        <taxon>Eukaryota</taxon>
        <taxon>Fungi</taxon>
        <taxon>Dikarya</taxon>
        <taxon>Basidiomycota</taxon>
        <taxon>Agaricomycotina</taxon>
        <taxon>Agaricomycetes</taxon>
        <taxon>Polyporales</taxon>
        <taxon>Phanerochaetaceae</taxon>
        <taxon>Phanerochaete</taxon>
    </lineage>
</organism>
<dbReference type="FunCoup" id="K5WR02">
    <property type="interactions" value="57"/>
</dbReference>
<feature type="chain" id="PRO_5003885781" description="ATP synthase subunit J, mitochondrial" evidence="1">
    <location>
        <begin position="23"/>
        <end position="54"/>
    </location>
</feature>
<gene>
    <name evidence="2" type="ORF">PHACADRAFT_82126</name>
</gene>
<dbReference type="STRING" id="650164.K5WR02"/>
<keyword evidence="3" id="KW-1185">Reference proteome</keyword>
<evidence type="ECO:0000313" key="3">
    <source>
        <dbReference type="Proteomes" id="UP000008370"/>
    </source>
</evidence>
<feature type="non-terminal residue" evidence="2">
    <location>
        <position position="54"/>
    </location>
</feature>
<evidence type="ECO:0000256" key="1">
    <source>
        <dbReference type="SAM" id="SignalP"/>
    </source>
</evidence>
<dbReference type="OrthoDB" id="5520611at2759"/>
<dbReference type="GeneID" id="18920343"/>
<evidence type="ECO:0008006" key="4">
    <source>
        <dbReference type="Google" id="ProtNLM"/>
    </source>
</evidence>
<accession>K5WR02</accession>
<dbReference type="PANTHER" id="PTHR28060:SF1">
    <property type="entry name" value="ATP SYNTHASE SUBUNIT J, MITOCHONDRIAL"/>
    <property type="match status" value="1"/>
</dbReference>
<reference evidence="2 3" key="1">
    <citation type="journal article" date="2012" name="BMC Genomics">
        <title>Comparative genomics of the white-rot fungi, Phanerochaete carnosa and P. chrysosporium, to elucidate the genetic basis of the distinct wood types they colonize.</title>
        <authorList>
            <person name="Suzuki H."/>
            <person name="MacDonald J."/>
            <person name="Syed K."/>
            <person name="Salamov A."/>
            <person name="Hori C."/>
            <person name="Aerts A."/>
            <person name="Henrissat B."/>
            <person name="Wiebenga A."/>
            <person name="vanKuyk P.A."/>
            <person name="Barry K."/>
            <person name="Lindquist E."/>
            <person name="LaButti K."/>
            <person name="Lapidus A."/>
            <person name="Lucas S."/>
            <person name="Coutinho P."/>
            <person name="Gong Y."/>
            <person name="Samejima M."/>
            <person name="Mahadevan R."/>
            <person name="Abou-Zaid M."/>
            <person name="de Vries R.P."/>
            <person name="Igarashi K."/>
            <person name="Yadav J.S."/>
            <person name="Grigoriev I.V."/>
            <person name="Master E.R."/>
        </authorList>
    </citation>
    <scope>NUCLEOTIDE SEQUENCE [LARGE SCALE GENOMIC DNA]</scope>
    <source>
        <strain evidence="2 3">HHB-10118-sp</strain>
    </source>
</reference>
<protein>
    <recommendedName>
        <fullName evidence="4">ATP synthase subunit J, mitochondrial</fullName>
    </recommendedName>
</protein>
<dbReference type="HOGENOM" id="CLU_174950_1_0_1"/>
<evidence type="ECO:0000313" key="2">
    <source>
        <dbReference type="EMBL" id="EKM61890.1"/>
    </source>
</evidence>
<dbReference type="GO" id="GO:0045259">
    <property type="term" value="C:proton-transporting ATP synthase complex"/>
    <property type="evidence" value="ECO:0007669"/>
    <property type="project" value="InterPro"/>
</dbReference>
<proteinExistence type="predicted"/>
<dbReference type="KEGG" id="pco:PHACADRAFT_82126"/>
<dbReference type="PANTHER" id="PTHR28060">
    <property type="entry name" value="ATP SYNTHASE SUBUNIT J, MITOCHONDRIAL"/>
    <property type="match status" value="1"/>
</dbReference>
<keyword evidence="1" id="KW-0732">Signal</keyword>
<feature type="signal peptide" evidence="1">
    <location>
        <begin position="1"/>
        <end position="22"/>
    </location>
</feature>
<dbReference type="Pfam" id="PF04911">
    <property type="entry name" value="ATP-synt_J"/>
    <property type="match status" value="1"/>
</dbReference>
<dbReference type="GO" id="GO:0046933">
    <property type="term" value="F:proton-transporting ATP synthase activity, rotational mechanism"/>
    <property type="evidence" value="ECO:0007669"/>
    <property type="project" value="TreeGrafter"/>
</dbReference>
<dbReference type="Proteomes" id="UP000008370">
    <property type="component" value="Unassembled WGS sequence"/>
</dbReference>
<dbReference type="RefSeq" id="XP_007391282.1">
    <property type="nucleotide sequence ID" value="XM_007391220.1"/>
</dbReference>
<dbReference type="InParanoid" id="K5WR02"/>
<name>K5WR02_PHACS</name>